<comment type="caution">
    <text evidence="1">The sequence shown here is derived from an EMBL/GenBank/DDBJ whole genome shotgun (WGS) entry which is preliminary data.</text>
</comment>
<accession>A0A645G6Y2</accession>
<protein>
    <submittedName>
        <fullName evidence="1">Uncharacterized protein</fullName>
    </submittedName>
</protein>
<reference evidence="1" key="1">
    <citation type="submission" date="2019-08" db="EMBL/GenBank/DDBJ databases">
        <authorList>
            <person name="Kucharzyk K."/>
            <person name="Murdoch R.W."/>
            <person name="Higgins S."/>
            <person name="Loffler F."/>
        </authorList>
    </citation>
    <scope>NUCLEOTIDE SEQUENCE</scope>
</reference>
<dbReference type="EMBL" id="VSSQ01067480">
    <property type="protein sequence ID" value="MPN19864.1"/>
    <property type="molecule type" value="Genomic_DNA"/>
</dbReference>
<organism evidence="1">
    <name type="scientific">bioreactor metagenome</name>
    <dbReference type="NCBI Taxonomy" id="1076179"/>
    <lineage>
        <taxon>unclassified sequences</taxon>
        <taxon>metagenomes</taxon>
        <taxon>ecological metagenomes</taxon>
    </lineage>
</organism>
<evidence type="ECO:0000313" key="1">
    <source>
        <dbReference type="EMBL" id="MPN19864.1"/>
    </source>
</evidence>
<sequence>MELFTHIIYALAFEENDRIGSGECGAHKSFCVIRSSGEAYLQSGDMSGERCPVLRMLCAVFASYRNAENDRHLKNPSTH</sequence>
<dbReference type="AlphaFoldDB" id="A0A645G6Y2"/>
<proteinExistence type="predicted"/>
<gene>
    <name evidence="1" type="ORF">SDC9_167239</name>
</gene>
<name>A0A645G6Y2_9ZZZZ</name>